<evidence type="ECO:0000313" key="2">
    <source>
        <dbReference type="Proteomes" id="UP000676336"/>
    </source>
</evidence>
<comment type="caution">
    <text evidence="1">The sequence shown here is derived from an EMBL/GenBank/DDBJ whole genome shotgun (WGS) entry which is preliminary data.</text>
</comment>
<dbReference type="PANTHER" id="PTHR24092">
    <property type="entry name" value="PROBABLE PHOSPHOLIPID-TRANSPORTING ATPASE"/>
    <property type="match status" value="1"/>
</dbReference>
<dbReference type="GO" id="GO:0005886">
    <property type="term" value="C:plasma membrane"/>
    <property type="evidence" value="ECO:0007669"/>
    <property type="project" value="TreeGrafter"/>
</dbReference>
<dbReference type="GO" id="GO:0005802">
    <property type="term" value="C:trans-Golgi network"/>
    <property type="evidence" value="ECO:0007669"/>
    <property type="project" value="TreeGrafter"/>
</dbReference>
<dbReference type="GO" id="GO:0045332">
    <property type="term" value="P:phospholipid translocation"/>
    <property type="evidence" value="ECO:0007669"/>
    <property type="project" value="TreeGrafter"/>
</dbReference>
<dbReference type="GO" id="GO:0006897">
    <property type="term" value="P:endocytosis"/>
    <property type="evidence" value="ECO:0007669"/>
    <property type="project" value="TreeGrafter"/>
</dbReference>
<proteinExistence type="predicted"/>
<name>A0A8S2WB90_9BILA</name>
<feature type="non-terminal residue" evidence="1">
    <location>
        <position position="87"/>
    </location>
</feature>
<reference evidence="1" key="1">
    <citation type="submission" date="2021-02" db="EMBL/GenBank/DDBJ databases">
        <authorList>
            <person name="Nowell W R."/>
        </authorList>
    </citation>
    <scope>NUCLEOTIDE SEQUENCE</scope>
</reference>
<dbReference type="EMBL" id="CAJOBI010067073">
    <property type="protein sequence ID" value="CAF4441062.1"/>
    <property type="molecule type" value="Genomic_DNA"/>
</dbReference>
<gene>
    <name evidence="1" type="ORF">SMN809_LOCUS32286</name>
</gene>
<organism evidence="1 2">
    <name type="scientific">Rotaria magnacalcarata</name>
    <dbReference type="NCBI Taxonomy" id="392030"/>
    <lineage>
        <taxon>Eukaryota</taxon>
        <taxon>Metazoa</taxon>
        <taxon>Spiralia</taxon>
        <taxon>Gnathifera</taxon>
        <taxon>Rotifera</taxon>
        <taxon>Eurotatoria</taxon>
        <taxon>Bdelloidea</taxon>
        <taxon>Philodinida</taxon>
        <taxon>Philodinidae</taxon>
        <taxon>Rotaria</taxon>
    </lineage>
</organism>
<protein>
    <submittedName>
        <fullName evidence="1">Uncharacterized protein</fullName>
    </submittedName>
</protein>
<accession>A0A8S2WB90</accession>
<dbReference type="InterPro" id="IPR023299">
    <property type="entry name" value="ATPase_P-typ_cyto_dom_N"/>
</dbReference>
<dbReference type="GO" id="GO:0140326">
    <property type="term" value="F:ATPase-coupled intramembrane lipid transporter activity"/>
    <property type="evidence" value="ECO:0007669"/>
    <property type="project" value="TreeGrafter"/>
</dbReference>
<evidence type="ECO:0000313" key="1">
    <source>
        <dbReference type="EMBL" id="CAF4441062.1"/>
    </source>
</evidence>
<dbReference type="Proteomes" id="UP000676336">
    <property type="component" value="Unassembled WGS sequence"/>
</dbReference>
<sequence>WLQEESANMAREGLRTLVIAKKQLTQEKYQAFEQNITKARLQTINRTRCVREVIETLECDMELLGVTGVEDKLQLDVRQTLESLHNG</sequence>
<dbReference type="GO" id="GO:0005768">
    <property type="term" value="C:endosome"/>
    <property type="evidence" value="ECO:0007669"/>
    <property type="project" value="TreeGrafter"/>
</dbReference>
<dbReference type="Pfam" id="PF13246">
    <property type="entry name" value="Cation_ATPase"/>
    <property type="match status" value="1"/>
</dbReference>
<dbReference type="AlphaFoldDB" id="A0A8S2WB90"/>
<dbReference type="PANTHER" id="PTHR24092:SF5">
    <property type="entry name" value="PHOSPHOLIPID-TRANSPORTING ATPASE"/>
    <property type="match status" value="1"/>
</dbReference>
<feature type="non-terminal residue" evidence="1">
    <location>
        <position position="1"/>
    </location>
</feature>
<dbReference type="GO" id="GO:0000166">
    <property type="term" value="F:nucleotide binding"/>
    <property type="evidence" value="ECO:0007669"/>
    <property type="project" value="InterPro"/>
</dbReference>
<dbReference type="Gene3D" id="3.40.1110.10">
    <property type="entry name" value="Calcium-transporting ATPase, cytoplasmic domain N"/>
    <property type="match status" value="1"/>
</dbReference>
<dbReference type="GO" id="GO:0006890">
    <property type="term" value="P:retrograde vesicle-mediated transport, Golgi to endoplasmic reticulum"/>
    <property type="evidence" value="ECO:0007669"/>
    <property type="project" value="TreeGrafter"/>
</dbReference>